<sequence length="248" mass="27173">MTTGYRLCRECRVALAAGLLGLPALYDECGALLGGSTQPRDRTSGGPMPGMPFNTAAADVRASMLGVLGSWSGLVVDARKVAAPRRAVRPLVEFLGRHVGWLVASPTAAEFCREVAELARSARRVISPERARRIPVGPCVEPGCDGTLVATVRPGAAPSTEIICGTQVAHRWPERHWLQLSGSMDDRPSPRWLSVGSISQLWRIPPGSVYRLASEQKWRRNTVAGKKLYHETDVRQTFDKRKSRTHDR</sequence>
<evidence type="ECO:0000313" key="2">
    <source>
        <dbReference type="Proteomes" id="UP000282454"/>
    </source>
</evidence>
<reference evidence="1 2" key="1">
    <citation type="submission" date="2018-10" db="EMBL/GenBank/DDBJ databases">
        <title>Genomic Encyclopedia of Archaeal and Bacterial Type Strains, Phase II (KMG-II): from individual species to whole genera.</title>
        <authorList>
            <person name="Goeker M."/>
        </authorList>
    </citation>
    <scope>NUCLEOTIDE SEQUENCE [LARGE SCALE GENOMIC DNA]</scope>
    <source>
        <strain evidence="1 2">DSM 45657</strain>
    </source>
</reference>
<gene>
    <name evidence="1" type="ORF">CLV68_6345</name>
</gene>
<dbReference type="Proteomes" id="UP000282454">
    <property type="component" value="Unassembled WGS sequence"/>
</dbReference>
<dbReference type="EMBL" id="RCDD01000009">
    <property type="protein sequence ID" value="RLK53963.1"/>
    <property type="molecule type" value="Genomic_DNA"/>
</dbReference>
<name>A0A421AVM4_9PSEU</name>
<protein>
    <submittedName>
        <fullName evidence="1">Uncharacterized protein</fullName>
    </submittedName>
</protein>
<keyword evidence="2" id="KW-1185">Reference proteome</keyword>
<evidence type="ECO:0000313" key="1">
    <source>
        <dbReference type="EMBL" id="RLK53963.1"/>
    </source>
</evidence>
<proteinExistence type="predicted"/>
<dbReference type="RefSeq" id="WP_121394609.1">
    <property type="nucleotide sequence ID" value="NZ_RCDD01000009.1"/>
</dbReference>
<dbReference type="AlphaFoldDB" id="A0A421AVM4"/>
<dbReference type="OrthoDB" id="4261376at2"/>
<accession>A0A421AVM4</accession>
<comment type="caution">
    <text evidence="1">The sequence shown here is derived from an EMBL/GenBank/DDBJ whole genome shotgun (WGS) entry which is preliminary data.</text>
</comment>
<organism evidence="1 2">
    <name type="scientific">Actinokineospora cianjurensis</name>
    <dbReference type="NCBI Taxonomy" id="585224"/>
    <lineage>
        <taxon>Bacteria</taxon>
        <taxon>Bacillati</taxon>
        <taxon>Actinomycetota</taxon>
        <taxon>Actinomycetes</taxon>
        <taxon>Pseudonocardiales</taxon>
        <taxon>Pseudonocardiaceae</taxon>
        <taxon>Actinokineospora</taxon>
    </lineage>
</organism>